<comment type="caution">
    <text evidence="1">The sequence shown here is derived from an EMBL/GenBank/DDBJ whole genome shotgun (WGS) entry which is preliminary data.</text>
</comment>
<keyword evidence="2" id="KW-1185">Reference proteome</keyword>
<evidence type="ECO:0000313" key="1">
    <source>
        <dbReference type="EMBL" id="KAJ8876027.1"/>
    </source>
</evidence>
<dbReference type="Proteomes" id="UP001159363">
    <property type="component" value="Chromosome 8"/>
</dbReference>
<organism evidence="1 2">
    <name type="scientific">Dryococelus australis</name>
    <dbReference type="NCBI Taxonomy" id="614101"/>
    <lineage>
        <taxon>Eukaryota</taxon>
        <taxon>Metazoa</taxon>
        <taxon>Ecdysozoa</taxon>
        <taxon>Arthropoda</taxon>
        <taxon>Hexapoda</taxon>
        <taxon>Insecta</taxon>
        <taxon>Pterygota</taxon>
        <taxon>Neoptera</taxon>
        <taxon>Polyneoptera</taxon>
        <taxon>Phasmatodea</taxon>
        <taxon>Verophasmatodea</taxon>
        <taxon>Anareolatae</taxon>
        <taxon>Phasmatidae</taxon>
        <taxon>Eurycanthinae</taxon>
        <taxon>Dryococelus</taxon>
    </lineage>
</organism>
<protein>
    <submittedName>
        <fullName evidence="1">Uncharacterized protein</fullName>
    </submittedName>
</protein>
<gene>
    <name evidence="1" type="ORF">PR048_023935</name>
</gene>
<sequence>MLFGEEVWCKAAQFRIQRLQVVQNKILRAIPNASTPRRIEDVHEIAAIQQVIVDVILTALLGRQTSAACSCTSHARLCVKCMGPDVINVERVNDSSCDLNDPPHQESTNAYVCIVVNCCDPPKAESKINIG</sequence>
<reference evidence="1 2" key="1">
    <citation type="submission" date="2023-02" db="EMBL/GenBank/DDBJ databases">
        <title>LHISI_Scaffold_Assembly.</title>
        <authorList>
            <person name="Stuart O.P."/>
            <person name="Cleave R."/>
            <person name="Magrath M.J.L."/>
            <person name="Mikheyev A.S."/>
        </authorList>
    </citation>
    <scope>NUCLEOTIDE SEQUENCE [LARGE SCALE GENOMIC DNA]</scope>
    <source>
        <strain evidence="1">Daus_M_001</strain>
        <tissue evidence="1">Leg muscle</tissue>
    </source>
</reference>
<name>A0ABQ9GVH4_9NEOP</name>
<proteinExistence type="predicted"/>
<accession>A0ABQ9GVH4</accession>
<dbReference type="EMBL" id="JARBHB010000009">
    <property type="protein sequence ID" value="KAJ8876027.1"/>
    <property type="molecule type" value="Genomic_DNA"/>
</dbReference>
<evidence type="ECO:0000313" key="2">
    <source>
        <dbReference type="Proteomes" id="UP001159363"/>
    </source>
</evidence>